<feature type="domain" description="Glycosyltransferase 2-like" evidence="1">
    <location>
        <begin position="10"/>
        <end position="165"/>
    </location>
</feature>
<protein>
    <recommendedName>
        <fullName evidence="1">Glycosyltransferase 2-like domain-containing protein</fullName>
    </recommendedName>
</protein>
<evidence type="ECO:0000313" key="2">
    <source>
        <dbReference type="EMBL" id="GAA4295182.1"/>
    </source>
</evidence>
<dbReference type="Proteomes" id="UP001501844">
    <property type="component" value="Unassembled WGS sequence"/>
</dbReference>
<keyword evidence="3" id="KW-1185">Reference proteome</keyword>
<dbReference type="PANTHER" id="PTHR43685:SF2">
    <property type="entry name" value="GLYCOSYLTRANSFERASE 2-LIKE DOMAIN-CONTAINING PROTEIN"/>
    <property type="match status" value="1"/>
</dbReference>
<evidence type="ECO:0000313" key="3">
    <source>
        <dbReference type="Proteomes" id="UP001501844"/>
    </source>
</evidence>
<accession>A0ABP8F4Y4</accession>
<dbReference type="Pfam" id="PF00535">
    <property type="entry name" value="Glycos_transf_2"/>
    <property type="match status" value="1"/>
</dbReference>
<dbReference type="InterPro" id="IPR001173">
    <property type="entry name" value="Glyco_trans_2-like"/>
</dbReference>
<reference evidence="3" key="1">
    <citation type="journal article" date="2019" name="Int. J. Syst. Evol. Microbiol.">
        <title>The Global Catalogue of Microorganisms (GCM) 10K type strain sequencing project: providing services to taxonomists for standard genome sequencing and annotation.</title>
        <authorList>
            <consortium name="The Broad Institute Genomics Platform"/>
            <consortium name="The Broad Institute Genome Sequencing Center for Infectious Disease"/>
            <person name="Wu L."/>
            <person name="Ma J."/>
        </authorList>
    </citation>
    <scope>NUCLEOTIDE SEQUENCE [LARGE SCALE GENOMIC DNA]</scope>
    <source>
        <strain evidence="3">JCM 17917</strain>
    </source>
</reference>
<evidence type="ECO:0000259" key="1">
    <source>
        <dbReference type="Pfam" id="PF00535"/>
    </source>
</evidence>
<dbReference type="PANTHER" id="PTHR43685">
    <property type="entry name" value="GLYCOSYLTRANSFERASE"/>
    <property type="match status" value="1"/>
</dbReference>
<gene>
    <name evidence="2" type="ORF">GCM10023183_00720</name>
</gene>
<dbReference type="Gene3D" id="3.90.550.10">
    <property type="entry name" value="Spore Coat Polysaccharide Biosynthesis Protein SpsA, Chain A"/>
    <property type="match status" value="1"/>
</dbReference>
<organism evidence="2 3">
    <name type="scientific">Nibribacter koreensis</name>
    <dbReference type="NCBI Taxonomy" id="1084519"/>
    <lineage>
        <taxon>Bacteria</taxon>
        <taxon>Pseudomonadati</taxon>
        <taxon>Bacteroidota</taxon>
        <taxon>Cytophagia</taxon>
        <taxon>Cytophagales</taxon>
        <taxon>Hymenobacteraceae</taxon>
        <taxon>Nibribacter</taxon>
    </lineage>
</organism>
<dbReference type="CDD" id="cd00761">
    <property type="entry name" value="Glyco_tranf_GTA_type"/>
    <property type="match status" value="1"/>
</dbReference>
<dbReference type="InterPro" id="IPR050834">
    <property type="entry name" value="Glycosyltransf_2"/>
</dbReference>
<dbReference type="RefSeq" id="WP_345161181.1">
    <property type="nucleotide sequence ID" value="NZ_BAABGX010000001.1"/>
</dbReference>
<dbReference type="InterPro" id="IPR029044">
    <property type="entry name" value="Nucleotide-diphossugar_trans"/>
</dbReference>
<sequence>MTNSSPKLVSIILPTYNGEKYISDSISSCLGQTYINIELIVVNDCSIDGTSTIIGEWAKKDERIEVVNNSTNMKLPKSLNIGFEQAKGEYISWTSDDNFYAPQAIQALSEILDNNPKVDIAYSSYQFVDENGQLIGKFGGVPENLIFKCVVGACFLYRRKVHEELGGYDVNKFRMEDMDYWLRAASKFKFYYLNRSDLYCYRKHNESLTAEIHSSPGLLSEYKINYVASFDCFLNGTLEAGFTEKELETHIKLFFNQGIHNSGSYRLGEEVNTVISYLDKLAFLNWDRVFFDAEEIKSVILEKREEIVNSVISNLVFENKILSKQNPKLSEQLARNVSWYYKEYEVLPGWYKKIGHILKCLQGNKSWKELIGRER</sequence>
<dbReference type="EMBL" id="BAABGX010000001">
    <property type="protein sequence ID" value="GAA4295182.1"/>
    <property type="molecule type" value="Genomic_DNA"/>
</dbReference>
<dbReference type="SUPFAM" id="SSF53448">
    <property type="entry name" value="Nucleotide-diphospho-sugar transferases"/>
    <property type="match status" value="1"/>
</dbReference>
<comment type="caution">
    <text evidence="2">The sequence shown here is derived from an EMBL/GenBank/DDBJ whole genome shotgun (WGS) entry which is preliminary data.</text>
</comment>
<proteinExistence type="predicted"/>
<name>A0ABP8F4Y4_9BACT</name>